<accession>A0A0K1E7C1</accession>
<dbReference type="Proteomes" id="UP000067626">
    <property type="component" value="Chromosome"/>
</dbReference>
<organism evidence="1 2">
    <name type="scientific">Chondromyces crocatus</name>
    <dbReference type="NCBI Taxonomy" id="52"/>
    <lineage>
        <taxon>Bacteria</taxon>
        <taxon>Pseudomonadati</taxon>
        <taxon>Myxococcota</taxon>
        <taxon>Polyangia</taxon>
        <taxon>Polyangiales</taxon>
        <taxon>Polyangiaceae</taxon>
        <taxon>Chondromyces</taxon>
    </lineage>
</organism>
<dbReference type="KEGG" id="ccro:CMC5_009020"/>
<dbReference type="OrthoDB" id="5523715at2"/>
<dbReference type="AlphaFoldDB" id="A0A0K1E7C1"/>
<name>A0A0K1E7C1_CHOCO</name>
<sequence>MDSPRDPRTPVELNLYELSCEEASISYSESGIDGKPQLSYAIPDRSYVFRAEEIRTVPTELGRQLSVTLEATPDLEALTLTLLLPPVNLDGEASAISTIAIVTRHRSSVGGPRMVRGQVLSYETLSLTGLARAVVF</sequence>
<keyword evidence="2" id="KW-1185">Reference proteome</keyword>
<evidence type="ECO:0000313" key="2">
    <source>
        <dbReference type="Proteomes" id="UP000067626"/>
    </source>
</evidence>
<dbReference type="RefSeq" id="WP_050429243.1">
    <property type="nucleotide sequence ID" value="NZ_CP012159.1"/>
</dbReference>
<protein>
    <submittedName>
        <fullName evidence="1">Uncharacterized protein</fullName>
    </submittedName>
</protein>
<evidence type="ECO:0000313" key="1">
    <source>
        <dbReference type="EMBL" id="AKT36781.1"/>
    </source>
</evidence>
<reference evidence="1 2" key="1">
    <citation type="submission" date="2015-07" db="EMBL/GenBank/DDBJ databases">
        <title>Genome analysis of myxobacterium Chondromyces crocatus Cm c5 reveals a high potential for natural compound synthesis and the genetic basis for the loss of fruiting body formation.</title>
        <authorList>
            <person name="Zaburannyi N."/>
            <person name="Bunk B."/>
            <person name="Maier J."/>
            <person name="Overmann J."/>
            <person name="Mueller R."/>
        </authorList>
    </citation>
    <scope>NUCLEOTIDE SEQUENCE [LARGE SCALE GENOMIC DNA]</scope>
    <source>
        <strain evidence="1 2">Cm c5</strain>
    </source>
</reference>
<dbReference type="EMBL" id="CP012159">
    <property type="protein sequence ID" value="AKT36781.1"/>
    <property type="molecule type" value="Genomic_DNA"/>
</dbReference>
<gene>
    <name evidence="1" type="ORF">CMC5_009020</name>
</gene>
<proteinExistence type="predicted"/>